<dbReference type="InterPro" id="IPR000182">
    <property type="entry name" value="GNAT_dom"/>
</dbReference>
<name>A0A5B9DHN7_9HYPH</name>
<keyword evidence="1" id="KW-0808">Transferase</keyword>
<gene>
    <name evidence="1" type="ORF">FNA67_00820</name>
</gene>
<evidence type="ECO:0000313" key="1">
    <source>
        <dbReference type="EMBL" id="QEE18810.1"/>
    </source>
</evidence>
<dbReference type="OrthoDB" id="359414at2"/>
<dbReference type="Proteomes" id="UP000321062">
    <property type="component" value="Chromosome"/>
</dbReference>
<dbReference type="EMBL" id="CP041690">
    <property type="protein sequence ID" value="QEE18810.1"/>
    <property type="molecule type" value="Genomic_DNA"/>
</dbReference>
<sequence>MIRPVALWRPMTLADLPAVERMAGLVHPGFFEAPEIFAERRALYPKGTLLLEVDDKPAGYVLSHPWRARQLPALNSLLTALPEDADTYYIHDLALLERARGTGAAGAVVQRLADWARSEAFPTMSLVAVNGSIGFWQRQGFARVEAPELAGKLASYEEAACFMVRPLP</sequence>
<protein>
    <submittedName>
        <fullName evidence="1">GNAT family N-acetyltransferase</fullName>
    </submittedName>
</protein>
<dbReference type="KEGG" id="yti:FNA67_00820"/>
<dbReference type="AlphaFoldDB" id="A0A5B9DHN7"/>
<organism evidence="1 2">
    <name type="scientific">Paradevosia tibetensis</name>
    <dbReference type="NCBI Taxonomy" id="1447062"/>
    <lineage>
        <taxon>Bacteria</taxon>
        <taxon>Pseudomonadati</taxon>
        <taxon>Pseudomonadota</taxon>
        <taxon>Alphaproteobacteria</taxon>
        <taxon>Hyphomicrobiales</taxon>
        <taxon>Devosiaceae</taxon>
        <taxon>Paradevosia</taxon>
    </lineage>
</organism>
<dbReference type="RefSeq" id="WP_147654723.1">
    <property type="nucleotide sequence ID" value="NZ_BMFM01000001.1"/>
</dbReference>
<dbReference type="CDD" id="cd04301">
    <property type="entry name" value="NAT_SF"/>
    <property type="match status" value="1"/>
</dbReference>
<proteinExistence type="predicted"/>
<evidence type="ECO:0000313" key="2">
    <source>
        <dbReference type="Proteomes" id="UP000321062"/>
    </source>
</evidence>
<dbReference type="Pfam" id="PF00583">
    <property type="entry name" value="Acetyltransf_1"/>
    <property type="match status" value="1"/>
</dbReference>
<accession>A0A5B9DHN7</accession>
<reference evidence="1 2" key="1">
    <citation type="journal article" date="2015" name="Int. J. Syst. Evol. Microbiol.">
        <title>Youhaiella tibetensis gen. nov., sp. nov., isolated from subsurface sediment.</title>
        <authorList>
            <person name="Wang Y.X."/>
            <person name="Huang F.Q."/>
            <person name="Nogi Y."/>
            <person name="Pang S.J."/>
            <person name="Wang P.K."/>
            <person name="Lv J."/>
        </authorList>
    </citation>
    <scope>NUCLEOTIDE SEQUENCE [LARGE SCALE GENOMIC DNA]</scope>
    <source>
        <strain evidence="2">fig4</strain>
    </source>
</reference>
<dbReference type="InterPro" id="IPR016181">
    <property type="entry name" value="Acyl_CoA_acyltransferase"/>
</dbReference>
<dbReference type="GO" id="GO:0016747">
    <property type="term" value="F:acyltransferase activity, transferring groups other than amino-acyl groups"/>
    <property type="evidence" value="ECO:0007669"/>
    <property type="project" value="InterPro"/>
</dbReference>
<keyword evidence="2" id="KW-1185">Reference proteome</keyword>
<dbReference type="PROSITE" id="PS51186">
    <property type="entry name" value="GNAT"/>
    <property type="match status" value="1"/>
</dbReference>
<dbReference type="Gene3D" id="3.40.630.30">
    <property type="match status" value="1"/>
</dbReference>
<dbReference type="SUPFAM" id="SSF55729">
    <property type="entry name" value="Acyl-CoA N-acyltransferases (Nat)"/>
    <property type="match status" value="1"/>
</dbReference>